<dbReference type="Proteomes" id="UP001232973">
    <property type="component" value="Unassembled WGS sequence"/>
</dbReference>
<dbReference type="InterPro" id="IPR024403">
    <property type="entry name" value="DHOase_cat"/>
</dbReference>
<dbReference type="Pfam" id="PF07969">
    <property type="entry name" value="Amidohydro_3"/>
    <property type="match status" value="1"/>
</dbReference>
<feature type="binding site" evidence="7">
    <location>
        <position position="232"/>
    </location>
    <ligand>
        <name>Zn(2+)</name>
        <dbReference type="ChEBI" id="CHEBI:29105"/>
        <label>2</label>
    </ligand>
</feature>
<comment type="catalytic activity">
    <reaction evidence="7">
        <text>(S)-dihydroorotate + H2O = N-carbamoyl-L-aspartate + H(+)</text>
        <dbReference type="Rhea" id="RHEA:24296"/>
        <dbReference type="ChEBI" id="CHEBI:15377"/>
        <dbReference type="ChEBI" id="CHEBI:15378"/>
        <dbReference type="ChEBI" id="CHEBI:30864"/>
        <dbReference type="ChEBI" id="CHEBI:32814"/>
        <dbReference type="EC" id="3.5.2.3"/>
    </reaction>
</comment>
<feature type="binding site" evidence="7">
    <location>
        <begin position="323"/>
        <end position="324"/>
    </location>
    <ligand>
        <name>substrate</name>
    </ligand>
</feature>
<feature type="domain" description="Amidohydrolase 3" evidence="8">
    <location>
        <begin position="342"/>
        <end position="422"/>
    </location>
</feature>
<comment type="similarity">
    <text evidence="2 7">Belongs to the metallo-dependent hydrolases superfamily. DHOase family. Class I DHOase subfamily.</text>
</comment>
<keyword evidence="3 7" id="KW-0479">Metal-binding</keyword>
<keyword evidence="11" id="KW-1185">Reference proteome</keyword>
<feature type="binding site" evidence="7">
    <location>
        <position position="305"/>
    </location>
    <ligand>
        <name>Zn(2+)</name>
        <dbReference type="ChEBI" id="CHEBI:29105"/>
        <label>1</label>
    </ligand>
</feature>
<comment type="cofactor">
    <cofactor evidence="7">
        <name>Zn(2+)</name>
        <dbReference type="ChEBI" id="CHEBI:29105"/>
    </cofactor>
    <text evidence="7">Binds 2 Zn(2+) ions per subunit.</text>
</comment>
<dbReference type="InterPro" id="IPR011059">
    <property type="entry name" value="Metal-dep_hydrolase_composite"/>
</dbReference>
<comment type="function">
    <text evidence="1 7">Catalyzes the reversible cyclization of carbamoyl aspartate to dihydroorotate.</text>
</comment>
<dbReference type="RefSeq" id="WP_274456218.1">
    <property type="nucleotide sequence ID" value="NZ_CP067097.1"/>
</dbReference>
<feature type="active site" evidence="7">
    <location>
        <position position="305"/>
    </location>
</feature>
<dbReference type="EC" id="3.5.2.3" evidence="7"/>
<keyword evidence="5 7" id="KW-0862">Zinc</keyword>
<feature type="binding site" evidence="7">
    <location>
        <position position="278"/>
    </location>
    <ligand>
        <name>substrate</name>
    </ligand>
</feature>
<name>A0ABT9XL27_9BACL</name>
<dbReference type="PANTHER" id="PTHR43668:SF2">
    <property type="entry name" value="ALLANTOINASE"/>
    <property type="match status" value="1"/>
</dbReference>
<sequence>MKIRLDGGQLLDPVTGALVHASVLWDDQTGTVLTIGTDVPEGDRQIVLDGEAVLPGFVDVHVHLREPGFEEKETIATGARAAAAGGFTQIACMPNTQPPLDTSERIRSVIAKGEAAGAARVRPIACITQGQQGEALTDFAALKAAGAVALSDDGRGVQHGGRMREALVQAAQVGLPLAIHAEDESLSGRGVLNGKAAQRLGLEAIPPEAEAAMIARDLLIAEQVGAHLHVCHVSVEPAVSLIRWAKQRGVHVTAEVTPHHLLLSDDIIDRDDAVYKVNPPLRTEADRMACLEGFLDGTLDVVATDHAPHTADEKSRGVAAAPFGMVGIETSFQLLYTHLVETGRMSLGDLVDRMAARPAKAFGLKGGVIAPGQPADIVVVDLRRTRSIDPSQFYSKGRNTPFAGWPVAGWPQLTICGGKVVFSAQGVREEGISQ</sequence>
<evidence type="ECO:0000256" key="4">
    <source>
        <dbReference type="ARBA" id="ARBA00022801"/>
    </source>
</evidence>
<evidence type="ECO:0000256" key="7">
    <source>
        <dbReference type="HAMAP-Rule" id="MF_00220"/>
    </source>
</evidence>
<dbReference type="InterPro" id="IPR050138">
    <property type="entry name" value="DHOase/Allantoinase_Hydrolase"/>
</dbReference>
<dbReference type="CDD" id="cd01317">
    <property type="entry name" value="DHOase_IIa"/>
    <property type="match status" value="1"/>
</dbReference>
<evidence type="ECO:0000313" key="11">
    <source>
        <dbReference type="Proteomes" id="UP001232973"/>
    </source>
</evidence>
<dbReference type="InterPro" id="IPR032466">
    <property type="entry name" value="Metal_Hydrolase"/>
</dbReference>
<dbReference type="SUPFAM" id="SSF51556">
    <property type="entry name" value="Metallo-dependent hydrolases"/>
    <property type="match status" value="1"/>
</dbReference>
<evidence type="ECO:0000256" key="6">
    <source>
        <dbReference type="ARBA" id="ARBA00022975"/>
    </source>
</evidence>
<feature type="binding site" evidence="7">
    <location>
        <position position="63"/>
    </location>
    <ligand>
        <name>Zn(2+)</name>
        <dbReference type="ChEBI" id="CHEBI:29105"/>
        <label>1</label>
    </ligand>
</feature>
<organism evidence="10 11">
    <name type="scientific">Alicyclobacillus cycloheptanicus</name>
    <dbReference type="NCBI Taxonomy" id="1457"/>
    <lineage>
        <taxon>Bacteria</taxon>
        <taxon>Bacillati</taxon>
        <taxon>Bacillota</taxon>
        <taxon>Bacilli</taxon>
        <taxon>Bacillales</taxon>
        <taxon>Alicyclobacillaceae</taxon>
        <taxon>Alicyclobacillus</taxon>
    </lineage>
</organism>
<dbReference type="GO" id="GO:0004151">
    <property type="term" value="F:dihydroorotase activity"/>
    <property type="evidence" value="ECO:0007669"/>
    <property type="project" value="UniProtKB-EC"/>
</dbReference>
<evidence type="ECO:0000256" key="2">
    <source>
        <dbReference type="ARBA" id="ARBA00010286"/>
    </source>
</evidence>
<dbReference type="InterPro" id="IPR013108">
    <property type="entry name" value="Amidohydro_3"/>
</dbReference>
<feature type="domain" description="Dihydroorotase catalytic" evidence="9">
    <location>
        <begin position="51"/>
        <end position="234"/>
    </location>
</feature>
<dbReference type="InterPro" id="IPR002195">
    <property type="entry name" value="Dihydroorotase_CS"/>
</dbReference>
<proteinExistence type="inferred from homology"/>
<reference evidence="10 11" key="1">
    <citation type="submission" date="2023-07" db="EMBL/GenBank/DDBJ databases">
        <title>Genomic Encyclopedia of Type Strains, Phase IV (KMG-IV): sequencing the most valuable type-strain genomes for metagenomic binning, comparative biology and taxonomic classification.</title>
        <authorList>
            <person name="Goeker M."/>
        </authorList>
    </citation>
    <scope>NUCLEOTIDE SEQUENCE [LARGE SCALE GENOMIC DNA]</scope>
    <source>
        <strain evidence="10 11">DSM 4006</strain>
    </source>
</reference>
<evidence type="ECO:0000256" key="1">
    <source>
        <dbReference type="ARBA" id="ARBA00002368"/>
    </source>
</evidence>
<dbReference type="Pfam" id="PF12890">
    <property type="entry name" value="DHOase"/>
    <property type="match status" value="1"/>
</dbReference>
<evidence type="ECO:0000259" key="8">
    <source>
        <dbReference type="Pfam" id="PF07969"/>
    </source>
</evidence>
<protein>
    <recommendedName>
        <fullName evidence="7">Dihydroorotase</fullName>
        <shortName evidence="7">DHOase</shortName>
        <ecNumber evidence="7">3.5.2.3</ecNumber>
    </recommendedName>
</protein>
<feature type="binding site" evidence="7">
    <location>
        <position position="180"/>
    </location>
    <ligand>
        <name>Zn(2+)</name>
        <dbReference type="ChEBI" id="CHEBI:29105"/>
        <label>2</label>
    </ligand>
</feature>
<dbReference type="NCBIfam" id="TIGR00857">
    <property type="entry name" value="pyrC_multi"/>
    <property type="match status" value="1"/>
</dbReference>
<dbReference type="PROSITE" id="PS00483">
    <property type="entry name" value="DIHYDROOROTASE_2"/>
    <property type="match status" value="1"/>
</dbReference>
<evidence type="ECO:0000256" key="5">
    <source>
        <dbReference type="ARBA" id="ARBA00022833"/>
    </source>
</evidence>
<dbReference type="PANTHER" id="PTHR43668">
    <property type="entry name" value="ALLANTOINASE"/>
    <property type="match status" value="1"/>
</dbReference>
<feature type="binding site" evidence="7">
    <location>
        <position position="153"/>
    </location>
    <ligand>
        <name>Zn(2+)</name>
        <dbReference type="ChEBI" id="CHEBI:29105"/>
        <label>1</label>
    </ligand>
</feature>
<dbReference type="InterPro" id="IPR004722">
    <property type="entry name" value="DHOase"/>
</dbReference>
<feature type="binding site" evidence="7">
    <location>
        <position position="153"/>
    </location>
    <ligand>
        <name>Zn(2+)</name>
        <dbReference type="ChEBI" id="CHEBI:29105"/>
        <label>2</label>
    </ligand>
</feature>
<dbReference type="Gene3D" id="2.30.40.10">
    <property type="entry name" value="Urease, subunit C, domain 1"/>
    <property type="match status" value="1"/>
</dbReference>
<evidence type="ECO:0000313" key="10">
    <source>
        <dbReference type="EMBL" id="MDQ0190995.1"/>
    </source>
</evidence>
<dbReference type="SUPFAM" id="SSF51338">
    <property type="entry name" value="Composite domain of metallo-dependent hydrolases"/>
    <property type="match status" value="1"/>
</dbReference>
<feature type="binding site" evidence="7">
    <location>
        <position position="309"/>
    </location>
    <ligand>
        <name>substrate</name>
    </ligand>
</feature>
<dbReference type="HAMAP" id="MF_00220_B">
    <property type="entry name" value="PyrC_classI_B"/>
    <property type="match status" value="1"/>
</dbReference>
<dbReference type="Gene3D" id="3.20.20.140">
    <property type="entry name" value="Metal-dependent hydrolases"/>
    <property type="match status" value="1"/>
</dbReference>
<evidence type="ECO:0000259" key="9">
    <source>
        <dbReference type="Pfam" id="PF12890"/>
    </source>
</evidence>
<dbReference type="EMBL" id="JAUSTP010000028">
    <property type="protein sequence ID" value="MDQ0190995.1"/>
    <property type="molecule type" value="Genomic_DNA"/>
</dbReference>
<keyword evidence="6 7" id="KW-0665">Pyrimidine biosynthesis</keyword>
<feature type="binding site" evidence="7">
    <location>
        <position position="61"/>
    </location>
    <ligand>
        <name>Zn(2+)</name>
        <dbReference type="ChEBI" id="CHEBI:29105"/>
        <label>1</label>
    </ligand>
</feature>
<comment type="caution">
    <text evidence="10">The sequence shown here is derived from an EMBL/GenBank/DDBJ whole genome shotgun (WGS) entry which is preliminary data.</text>
</comment>
<evidence type="ECO:0000256" key="3">
    <source>
        <dbReference type="ARBA" id="ARBA00022723"/>
    </source>
</evidence>
<feature type="binding site" evidence="7">
    <location>
        <begin position="63"/>
        <end position="65"/>
    </location>
    <ligand>
        <name>substrate</name>
    </ligand>
</feature>
<dbReference type="PROSITE" id="PS00482">
    <property type="entry name" value="DIHYDROOROTASE_1"/>
    <property type="match status" value="1"/>
</dbReference>
<comment type="pathway">
    <text evidence="7">Pyrimidine metabolism; UMP biosynthesis via de novo pathway; (S)-dihydroorotate from bicarbonate: step 3/3.</text>
</comment>
<keyword evidence="4 7" id="KW-0378">Hydrolase</keyword>
<feature type="binding site" evidence="7">
    <location>
        <position position="95"/>
    </location>
    <ligand>
        <name>substrate</name>
    </ligand>
</feature>
<accession>A0ABT9XL27</accession>
<gene>
    <name evidence="7" type="primary">pyrC</name>
    <name evidence="10" type="ORF">J2S03_002862</name>
</gene>